<dbReference type="GO" id="GO:0031298">
    <property type="term" value="C:replication fork protection complex"/>
    <property type="evidence" value="ECO:0007669"/>
    <property type="project" value="TreeGrafter"/>
</dbReference>
<dbReference type="GO" id="GO:0003677">
    <property type="term" value="F:DNA binding"/>
    <property type="evidence" value="ECO:0007669"/>
    <property type="project" value="TreeGrafter"/>
</dbReference>
<keyword evidence="11" id="KW-1185">Reference proteome</keyword>
<feature type="compositionally biased region" description="Low complexity" evidence="8">
    <location>
        <begin position="28"/>
        <end position="39"/>
    </location>
</feature>
<dbReference type="InterPro" id="IPR040038">
    <property type="entry name" value="TIPIN/Csm3/Swi3"/>
</dbReference>
<keyword evidence="6" id="KW-0863">Zinc-finger</keyword>
<evidence type="ECO:0000256" key="1">
    <source>
        <dbReference type="ARBA" id="ARBA00004123"/>
    </source>
</evidence>
<evidence type="ECO:0000256" key="5">
    <source>
        <dbReference type="ARBA" id="ARBA00023306"/>
    </source>
</evidence>
<evidence type="ECO:0000259" key="9">
    <source>
        <dbReference type="PROSITE" id="PS50158"/>
    </source>
</evidence>
<keyword evidence="3 7" id="KW-0227">DNA damage</keyword>
<evidence type="ECO:0000256" key="6">
    <source>
        <dbReference type="PROSITE-ProRule" id="PRU00047"/>
    </source>
</evidence>
<dbReference type="SMART" id="SM00343">
    <property type="entry name" value="ZnF_C2HC"/>
    <property type="match status" value="1"/>
</dbReference>
<keyword evidence="6" id="KW-0862">Zinc</keyword>
<feature type="compositionally biased region" description="Polar residues" evidence="8">
    <location>
        <begin position="240"/>
        <end position="255"/>
    </location>
</feature>
<comment type="caution">
    <text evidence="10">The sequence shown here is derived from an EMBL/GenBank/DDBJ whole genome shotgun (WGS) entry which is preliminary data.</text>
</comment>
<dbReference type="Pfam" id="PF00098">
    <property type="entry name" value="zf-CCHC"/>
    <property type="match status" value="1"/>
</dbReference>
<gene>
    <name evidence="10" type="ORF">QVD17_40767</name>
</gene>
<evidence type="ECO:0000313" key="10">
    <source>
        <dbReference type="EMBL" id="KAK1408745.1"/>
    </source>
</evidence>
<proteinExistence type="inferred from homology"/>
<dbReference type="AlphaFoldDB" id="A0AAD8JWA4"/>
<comment type="function">
    <text evidence="7">Plays an important role in the control of DNA replication and the maintenance of replication fork stability.</text>
</comment>
<feature type="domain" description="CCHC-type" evidence="9">
    <location>
        <begin position="12"/>
        <end position="27"/>
    </location>
</feature>
<feature type="region of interest" description="Disordered" evidence="8">
    <location>
        <begin position="225"/>
        <end position="257"/>
    </location>
</feature>
<dbReference type="GO" id="GO:0008270">
    <property type="term" value="F:zinc ion binding"/>
    <property type="evidence" value="ECO:0007669"/>
    <property type="project" value="UniProtKB-KW"/>
</dbReference>
<reference evidence="10" key="1">
    <citation type="journal article" date="2023" name="bioRxiv">
        <title>Improved chromosome-level genome assembly for marigold (Tagetes erecta).</title>
        <authorList>
            <person name="Jiang F."/>
            <person name="Yuan L."/>
            <person name="Wang S."/>
            <person name="Wang H."/>
            <person name="Xu D."/>
            <person name="Wang A."/>
            <person name="Fan W."/>
        </authorList>
    </citation>
    <scope>NUCLEOTIDE SEQUENCE</scope>
    <source>
        <strain evidence="10">WSJ</strain>
        <tissue evidence="10">Leaf</tissue>
    </source>
</reference>
<comment type="subcellular location">
    <subcellularLocation>
        <location evidence="1 7">Nucleus</location>
    </subcellularLocation>
</comment>
<evidence type="ECO:0000256" key="7">
    <source>
        <dbReference type="RuleBase" id="RU366049"/>
    </source>
</evidence>
<organism evidence="10 11">
    <name type="scientific">Tagetes erecta</name>
    <name type="common">African marigold</name>
    <dbReference type="NCBI Taxonomy" id="13708"/>
    <lineage>
        <taxon>Eukaryota</taxon>
        <taxon>Viridiplantae</taxon>
        <taxon>Streptophyta</taxon>
        <taxon>Embryophyta</taxon>
        <taxon>Tracheophyta</taxon>
        <taxon>Spermatophyta</taxon>
        <taxon>Magnoliopsida</taxon>
        <taxon>eudicotyledons</taxon>
        <taxon>Gunneridae</taxon>
        <taxon>Pentapetalae</taxon>
        <taxon>asterids</taxon>
        <taxon>campanulids</taxon>
        <taxon>Asterales</taxon>
        <taxon>Asteraceae</taxon>
        <taxon>Asteroideae</taxon>
        <taxon>Heliantheae alliance</taxon>
        <taxon>Tageteae</taxon>
        <taxon>Tagetes</taxon>
    </lineage>
</organism>
<sequence length="291" mass="32327">MDTSGGAVPTGCYKCGLTGHWSRDCKSNPNTNTNTNTNNDRSSNKPAASAHPFKSSGGVGGGGSSQKQAVEKPKKVPKIRPKLTPELLLSDDGIGFVLRHFPKRFKHRGRGHETEDLGNLLSLYAEWHSRLIPYYSFDHFVHKVEQVGSSKRVKICINDLRERIANGGDPTKLLETPKPHENSNPEQGTSLYFSEGKQLDQEDTLPNHEPDDFQHNMFDKIFENTTEEPSGSLNKEVASGDTSISNELPRQTTNDNHIELSEEVKARIEANRLRALERAAARKRALESQAT</sequence>
<dbReference type="EMBL" id="JAUHHV010000011">
    <property type="protein sequence ID" value="KAK1408745.1"/>
    <property type="molecule type" value="Genomic_DNA"/>
</dbReference>
<accession>A0AAD8JWA4</accession>
<evidence type="ECO:0000256" key="4">
    <source>
        <dbReference type="ARBA" id="ARBA00023242"/>
    </source>
</evidence>
<dbReference type="Proteomes" id="UP001229421">
    <property type="component" value="Unassembled WGS sequence"/>
</dbReference>
<dbReference type="GO" id="GO:0031297">
    <property type="term" value="P:replication fork processing"/>
    <property type="evidence" value="ECO:0007669"/>
    <property type="project" value="UniProtKB-UniRule"/>
</dbReference>
<dbReference type="GO" id="GO:0043111">
    <property type="term" value="P:replication fork arrest"/>
    <property type="evidence" value="ECO:0007669"/>
    <property type="project" value="TreeGrafter"/>
</dbReference>
<dbReference type="SUPFAM" id="SSF57756">
    <property type="entry name" value="Retrovirus zinc finger-like domains"/>
    <property type="match status" value="1"/>
</dbReference>
<keyword evidence="6" id="KW-0479">Metal-binding</keyword>
<dbReference type="InterPro" id="IPR036875">
    <property type="entry name" value="Znf_CCHC_sf"/>
</dbReference>
<evidence type="ECO:0000313" key="11">
    <source>
        <dbReference type="Proteomes" id="UP001229421"/>
    </source>
</evidence>
<dbReference type="PANTHER" id="PTHR13220:SF11">
    <property type="entry name" value="TIMELESS-INTERACTING PROTEIN"/>
    <property type="match status" value="1"/>
</dbReference>
<keyword evidence="4 7" id="KW-0539">Nucleus</keyword>
<evidence type="ECO:0000256" key="3">
    <source>
        <dbReference type="ARBA" id="ARBA00022763"/>
    </source>
</evidence>
<name>A0AAD8JWA4_TARER</name>
<dbReference type="PROSITE" id="PS50158">
    <property type="entry name" value="ZF_CCHC"/>
    <property type="match status" value="1"/>
</dbReference>
<evidence type="ECO:0000256" key="8">
    <source>
        <dbReference type="SAM" id="MobiDB-lite"/>
    </source>
</evidence>
<protein>
    <recommendedName>
        <fullName evidence="9">CCHC-type domain-containing protein</fullName>
    </recommendedName>
</protein>
<dbReference type="Gene3D" id="4.10.60.10">
    <property type="entry name" value="Zinc finger, CCHC-type"/>
    <property type="match status" value="1"/>
</dbReference>
<comment type="similarity">
    <text evidence="2 7">Belongs to the CSM3 family.</text>
</comment>
<dbReference type="GO" id="GO:0006974">
    <property type="term" value="P:DNA damage response"/>
    <property type="evidence" value="ECO:0007669"/>
    <property type="project" value="UniProtKB-KW"/>
</dbReference>
<feature type="region of interest" description="Disordered" evidence="8">
    <location>
        <begin position="166"/>
        <end position="191"/>
    </location>
</feature>
<dbReference type="GO" id="GO:0000076">
    <property type="term" value="P:DNA replication checkpoint signaling"/>
    <property type="evidence" value="ECO:0007669"/>
    <property type="project" value="UniProtKB-UniRule"/>
</dbReference>
<dbReference type="InterPro" id="IPR012923">
    <property type="entry name" value="Csm3"/>
</dbReference>
<dbReference type="PANTHER" id="PTHR13220">
    <property type="entry name" value="TIMELESS INTERACTING-RELATED"/>
    <property type="match status" value="1"/>
</dbReference>
<dbReference type="Pfam" id="PF07962">
    <property type="entry name" value="Swi3"/>
    <property type="match status" value="1"/>
</dbReference>
<feature type="region of interest" description="Disordered" evidence="8">
    <location>
        <begin position="1"/>
        <end position="78"/>
    </location>
</feature>
<evidence type="ECO:0000256" key="2">
    <source>
        <dbReference type="ARBA" id="ARBA00006075"/>
    </source>
</evidence>
<keyword evidence="5 7" id="KW-0131">Cell cycle</keyword>
<dbReference type="InterPro" id="IPR001878">
    <property type="entry name" value="Znf_CCHC"/>
</dbReference>